<evidence type="ECO:0000256" key="8">
    <source>
        <dbReference type="ARBA" id="ARBA00022840"/>
    </source>
</evidence>
<evidence type="ECO:0000259" key="17">
    <source>
        <dbReference type="Pfam" id="PF08245"/>
    </source>
</evidence>
<dbReference type="EMBL" id="JACIJI010000001">
    <property type="protein sequence ID" value="MBB5717375.1"/>
    <property type="molecule type" value="Genomic_DNA"/>
</dbReference>
<comment type="pathway">
    <text evidence="2 14">Cell wall biogenesis; peptidoglycan biosynthesis.</text>
</comment>
<dbReference type="GO" id="GO:0051301">
    <property type="term" value="P:cell division"/>
    <property type="evidence" value="ECO:0007669"/>
    <property type="project" value="UniProtKB-KW"/>
</dbReference>
<dbReference type="PANTHER" id="PTHR43445:SF3">
    <property type="entry name" value="UDP-N-ACETYLMURAMATE--L-ALANINE LIGASE"/>
    <property type="match status" value="1"/>
</dbReference>
<evidence type="ECO:0000256" key="10">
    <source>
        <dbReference type="ARBA" id="ARBA00022984"/>
    </source>
</evidence>
<dbReference type="InterPro" id="IPR000713">
    <property type="entry name" value="Mur_ligase_N"/>
</dbReference>
<comment type="function">
    <text evidence="14">Cell wall formation.</text>
</comment>
<dbReference type="NCBIfam" id="TIGR01082">
    <property type="entry name" value="murC"/>
    <property type="match status" value="1"/>
</dbReference>
<feature type="domain" description="Mur ligase central" evidence="17">
    <location>
        <begin position="113"/>
        <end position="298"/>
    </location>
</feature>
<comment type="catalytic activity">
    <reaction evidence="13 14">
        <text>UDP-N-acetyl-alpha-D-muramate + L-alanine + ATP = UDP-N-acetyl-alpha-D-muramoyl-L-alanine + ADP + phosphate + H(+)</text>
        <dbReference type="Rhea" id="RHEA:23372"/>
        <dbReference type="ChEBI" id="CHEBI:15378"/>
        <dbReference type="ChEBI" id="CHEBI:30616"/>
        <dbReference type="ChEBI" id="CHEBI:43474"/>
        <dbReference type="ChEBI" id="CHEBI:57972"/>
        <dbReference type="ChEBI" id="CHEBI:70757"/>
        <dbReference type="ChEBI" id="CHEBI:83898"/>
        <dbReference type="ChEBI" id="CHEBI:456216"/>
        <dbReference type="EC" id="6.3.2.8"/>
    </reaction>
</comment>
<evidence type="ECO:0000313" key="18">
    <source>
        <dbReference type="EMBL" id="MBB5717375.1"/>
    </source>
</evidence>
<keyword evidence="6 14" id="KW-0132">Cell division</keyword>
<evidence type="ECO:0000256" key="13">
    <source>
        <dbReference type="ARBA" id="ARBA00047833"/>
    </source>
</evidence>
<dbReference type="HAMAP" id="MF_00046">
    <property type="entry name" value="MurC"/>
    <property type="match status" value="1"/>
</dbReference>
<keyword evidence="10 14" id="KW-0573">Peptidoglycan synthesis</keyword>
<comment type="subcellular location">
    <subcellularLocation>
        <location evidence="1 14">Cytoplasm</location>
    </subcellularLocation>
</comment>
<keyword evidence="7 14" id="KW-0547">Nucleotide-binding</keyword>
<proteinExistence type="inferred from homology"/>
<evidence type="ECO:0000313" key="19">
    <source>
        <dbReference type="Proteomes" id="UP000554342"/>
    </source>
</evidence>
<keyword evidence="4 14" id="KW-0963">Cytoplasm</keyword>
<dbReference type="InterPro" id="IPR004101">
    <property type="entry name" value="Mur_ligase_C"/>
</dbReference>
<dbReference type="InterPro" id="IPR013221">
    <property type="entry name" value="Mur_ligase_cen"/>
</dbReference>
<evidence type="ECO:0000256" key="1">
    <source>
        <dbReference type="ARBA" id="ARBA00004496"/>
    </source>
</evidence>
<sequence>MRGVETDIGTIHFIGIGGIGMSGIAEVMHNLGYSVQGSDIAESYVVQGLRDYGIPIAIGHKPENLGDAAVVVTSTAVKRGNPEVEAALERRIPVVRRAEMLAELMRLKSTVAIAGTHGKTTTTSMVAALLDAGGIDPTVINGGIINQYGSNARLGDSDWMVVEADESDGSFLRLDGTFAVVTNIDPEHLDHYGSFDAVKNAFIEFVENVPFYGAALLCLDHPEVQAIIPRVRDRRIVTYGFAGQADIRGVNVTPVPGGNRFDVMVRDRDGETRTIEGIELPMPGRHNVQNALAAIGVAIELGCDDAVIANGFARFGGVKRRFTKVGEVDAGEGAPVTIIDDYGHHPVEIRAVLAAACEGGQGRVIAVMQPHRYSRLGELMDDFAQAFNDADAVLVTPVYAAGEQPVEGVDAETLVANIRRRGHRSVATVDGADDLAQRLADMIRPGDQVICLGAGDITKWAAGLADAIASVRTEAAA</sequence>
<dbReference type="Pfam" id="PF02875">
    <property type="entry name" value="Mur_ligase_C"/>
    <property type="match status" value="1"/>
</dbReference>
<dbReference type="GO" id="GO:0008360">
    <property type="term" value="P:regulation of cell shape"/>
    <property type="evidence" value="ECO:0007669"/>
    <property type="project" value="UniProtKB-KW"/>
</dbReference>
<feature type="domain" description="Mur ligase C-terminal" evidence="16">
    <location>
        <begin position="320"/>
        <end position="455"/>
    </location>
</feature>
<dbReference type="InterPro" id="IPR050061">
    <property type="entry name" value="MurCDEF_pg_biosynth"/>
</dbReference>
<dbReference type="SUPFAM" id="SSF51984">
    <property type="entry name" value="MurCD N-terminal domain"/>
    <property type="match status" value="1"/>
</dbReference>
<dbReference type="GO" id="GO:0071555">
    <property type="term" value="P:cell wall organization"/>
    <property type="evidence" value="ECO:0007669"/>
    <property type="project" value="UniProtKB-KW"/>
</dbReference>
<evidence type="ECO:0000256" key="4">
    <source>
        <dbReference type="ARBA" id="ARBA00022490"/>
    </source>
</evidence>
<evidence type="ECO:0000256" key="5">
    <source>
        <dbReference type="ARBA" id="ARBA00022598"/>
    </source>
</evidence>
<keyword evidence="19" id="KW-1185">Reference proteome</keyword>
<accession>A0A840YV14</accession>
<dbReference type="PANTHER" id="PTHR43445">
    <property type="entry name" value="UDP-N-ACETYLMURAMATE--L-ALANINE LIGASE-RELATED"/>
    <property type="match status" value="1"/>
</dbReference>
<dbReference type="Gene3D" id="3.40.1190.10">
    <property type="entry name" value="Mur-like, catalytic domain"/>
    <property type="match status" value="1"/>
</dbReference>
<reference evidence="18 19" key="1">
    <citation type="submission" date="2020-08" db="EMBL/GenBank/DDBJ databases">
        <title>Genomic Encyclopedia of Type Strains, Phase IV (KMG-IV): sequencing the most valuable type-strain genomes for metagenomic binning, comparative biology and taxonomic classification.</title>
        <authorList>
            <person name="Goeker M."/>
        </authorList>
    </citation>
    <scope>NUCLEOTIDE SEQUENCE [LARGE SCALE GENOMIC DNA]</scope>
    <source>
        <strain evidence="18 19">DSM 27203</strain>
    </source>
</reference>
<name>A0A840YV14_9SPHN</name>
<dbReference type="UniPathway" id="UPA00219"/>
<evidence type="ECO:0000259" key="15">
    <source>
        <dbReference type="Pfam" id="PF01225"/>
    </source>
</evidence>
<dbReference type="GO" id="GO:0005524">
    <property type="term" value="F:ATP binding"/>
    <property type="evidence" value="ECO:0007669"/>
    <property type="project" value="UniProtKB-UniRule"/>
</dbReference>
<protein>
    <recommendedName>
        <fullName evidence="3 14">UDP-N-acetylmuramate--L-alanine ligase</fullName>
        <ecNumber evidence="3 14">6.3.2.8</ecNumber>
    </recommendedName>
    <alternativeName>
        <fullName evidence="14">UDP-N-acetylmuramoyl-L-alanine synthetase</fullName>
    </alternativeName>
</protein>
<dbReference type="GO" id="GO:0005737">
    <property type="term" value="C:cytoplasm"/>
    <property type="evidence" value="ECO:0007669"/>
    <property type="project" value="UniProtKB-SubCell"/>
</dbReference>
<dbReference type="Proteomes" id="UP000554342">
    <property type="component" value="Unassembled WGS sequence"/>
</dbReference>
<evidence type="ECO:0000256" key="3">
    <source>
        <dbReference type="ARBA" id="ARBA00012211"/>
    </source>
</evidence>
<feature type="binding site" evidence="14">
    <location>
        <begin position="115"/>
        <end position="121"/>
    </location>
    <ligand>
        <name>ATP</name>
        <dbReference type="ChEBI" id="CHEBI:30616"/>
    </ligand>
</feature>
<feature type="domain" description="Mur ligase N-terminal catalytic" evidence="15">
    <location>
        <begin position="10"/>
        <end position="107"/>
    </location>
</feature>
<dbReference type="Pfam" id="PF01225">
    <property type="entry name" value="Mur_ligase"/>
    <property type="match status" value="1"/>
</dbReference>
<keyword evidence="9 14" id="KW-0133">Cell shape</keyword>
<dbReference type="Gene3D" id="3.40.50.720">
    <property type="entry name" value="NAD(P)-binding Rossmann-like Domain"/>
    <property type="match status" value="1"/>
</dbReference>
<dbReference type="SUPFAM" id="SSF53623">
    <property type="entry name" value="MurD-like peptide ligases, catalytic domain"/>
    <property type="match status" value="1"/>
</dbReference>
<evidence type="ECO:0000256" key="14">
    <source>
        <dbReference type="HAMAP-Rule" id="MF_00046"/>
    </source>
</evidence>
<dbReference type="InterPro" id="IPR036615">
    <property type="entry name" value="Mur_ligase_C_dom_sf"/>
</dbReference>
<comment type="similarity">
    <text evidence="14">Belongs to the MurCDEF family.</text>
</comment>
<evidence type="ECO:0000256" key="9">
    <source>
        <dbReference type="ARBA" id="ARBA00022960"/>
    </source>
</evidence>
<dbReference type="AlphaFoldDB" id="A0A840YV14"/>
<keyword evidence="12 14" id="KW-0961">Cell wall biogenesis/degradation</keyword>
<dbReference type="Gene3D" id="3.90.190.20">
    <property type="entry name" value="Mur ligase, C-terminal domain"/>
    <property type="match status" value="1"/>
</dbReference>
<keyword evidence="5 14" id="KW-0436">Ligase</keyword>
<dbReference type="GO" id="GO:0009252">
    <property type="term" value="P:peptidoglycan biosynthetic process"/>
    <property type="evidence" value="ECO:0007669"/>
    <property type="project" value="UniProtKB-UniRule"/>
</dbReference>
<keyword evidence="11 14" id="KW-0131">Cell cycle</keyword>
<dbReference type="EC" id="6.3.2.8" evidence="3 14"/>
<dbReference type="RefSeq" id="WP_184001154.1">
    <property type="nucleotide sequence ID" value="NZ_BAABIF010000004.1"/>
</dbReference>
<evidence type="ECO:0000256" key="6">
    <source>
        <dbReference type="ARBA" id="ARBA00022618"/>
    </source>
</evidence>
<dbReference type="SUPFAM" id="SSF53244">
    <property type="entry name" value="MurD-like peptide ligases, peptide-binding domain"/>
    <property type="match status" value="1"/>
</dbReference>
<keyword evidence="8 14" id="KW-0067">ATP-binding</keyword>
<dbReference type="Pfam" id="PF08245">
    <property type="entry name" value="Mur_ligase_M"/>
    <property type="match status" value="1"/>
</dbReference>
<dbReference type="InterPro" id="IPR036565">
    <property type="entry name" value="Mur-like_cat_sf"/>
</dbReference>
<dbReference type="InterPro" id="IPR005758">
    <property type="entry name" value="UDP-N-AcMur_Ala_ligase_MurC"/>
</dbReference>
<evidence type="ECO:0000256" key="2">
    <source>
        <dbReference type="ARBA" id="ARBA00004752"/>
    </source>
</evidence>
<evidence type="ECO:0000259" key="16">
    <source>
        <dbReference type="Pfam" id="PF02875"/>
    </source>
</evidence>
<evidence type="ECO:0000256" key="11">
    <source>
        <dbReference type="ARBA" id="ARBA00023306"/>
    </source>
</evidence>
<evidence type="ECO:0000256" key="7">
    <source>
        <dbReference type="ARBA" id="ARBA00022741"/>
    </source>
</evidence>
<organism evidence="18 19">
    <name type="scientific">Stakelama sediminis</name>
    <dbReference type="NCBI Taxonomy" id="463200"/>
    <lineage>
        <taxon>Bacteria</taxon>
        <taxon>Pseudomonadati</taxon>
        <taxon>Pseudomonadota</taxon>
        <taxon>Alphaproteobacteria</taxon>
        <taxon>Sphingomonadales</taxon>
        <taxon>Sphingomonadaceae</taxon>
        <taxon>Stakelama</taxon>
    </lineage>
</organism>
<comment type="caution">
    <text evidence="18">The sequence shown here is derived from an EMBL/GenBank/DDBJ whole genome shotgun (WGS) entry which is preliminary data.</text>
</comment>
<dbReference type="GO" id="GO:0008763">
    <property type="term" value="F:UDP-N-acetylmuramate-L-alanine ligase activity"/>
    <property type="evidence" value="ECO:0007669"/>
    <property type="project" value="UniProtKB-UniRule"/>
</dbReference>
<gene>
    <name evidence="14" type="primary">murC</name>
    <name evidence="18" type="ORF">FHR23_000282</name>
</gene>
<evidence type="ECO:0000256" key="12">
    <source>
        <dbReference type="ARBA" id="ARBA00023316"/>
    </source>
</evidence>